<dbReference type="AlphaFoldDB" id="A0A084IPR9"/>
<keyword evidence="9 12" id="KW-0472">Membrane</keyword>
<proteinExistence type="inferred from homology"/>
<evidence type="ECO:0000256" key="9">
    <source>
        <dbReference type="ARBA" id="ARBA00023136"/>
    </source>
</evidence>
<feature type="transmembrane region" description="Helical" evidence="12">
    <location>
        <begin position="170"/>
        <end position="191"/>
    </location>
</feature>
<protein>
    <recommendedName>
        <fullName evidence="11">Autoinducer 2 import system permease protein LsrC</fullName>
    </recommendedName>
</protein>
<comment type="caution">
    <text evidence="13">The sequence shown here is derived from an EMBL/GenBank/DDBJ whole genome shotgun (WGS) entry which is preliminary data.</text>
</comment>
<dbReference type="EMBL" id="APNK01000003">
    <property type="protein sequence ID" value="KEZ78703.1"/>
    <property type="molecule type" value="Genomic_DNA"/>
</dbReference>
<keyword evidence="4" id="KW-0813">Transport</keyword>
<keyword evidence="5" id="KW-1003">Cell membrane</keyword>
<dbReference type="CDD" id="cd06579">
    <property type="entry name" value="TM_PBP1_transp_AraH_like"/>
    <property type="match status" value="1"/>
</dbReference>
<keyword evidence="6" id="KW-0997">Cell inner membrane</keyword>
<feature type="transmembrane region" description="Helical" evidence="12">
    <location>
        <begin position="52"/>
        <end position="70"/>
    </location>
</feature>
<gene>
    <name evidence="13" type="ORF">C41B8_03771</name>
</gene>
<keyword evidence="7 12" id="KW-0812">Transmembrane</keyword>
<accession>A0A084IPR9</accession>
<dbReference type="PATRIC" id="fig|1304275.5.peg.767"/>
<feature type="transmembrane region" description="Helical" evidence="12">
    <location>
        <begin position="245"/>
        <end position="263"/>
    </location>
</feature>
<dbReference type="eggNOG" id="COG1172">
    <property type="taxonomic scope" value="Bacteria"/>
</dbReference>
<feature type="transmembrane region" description="Helical" evidence="12">
    <location>
        <begin position="221"/>
        <end position="239"/>
    </location>
</feature>
<keyword evidence="14" id="KW-1185">Reference proteome</keyword>
<evidence type="ECO:0000313" key="13">
    <source>
        <dbReference type="EMBL" id="KEZ78703.1"/>
    </source>
</evidence>
<evidence type="ECO:0000256" key="11">
    <source>
        <dbReference type="ARBA" id="ARBA00039382"/>
    </source>
</evidence>
<comment type="subunit">
    <text evidence="3">The complex is composed of two ATP-binding proteins (LsrA), two transmembrane proteins (LsrC and LsrD) and a solute-binding protein (LsrB).</text>
</comment>
<feature type="transmembrane region" description="Helical" evidence="12">
    <location>
        <begin position="300"/>
        <end position="319"/>
    </location>
</feature>
<dbReference type="GO" id="GO:0022857">
    <property type="term" value="F:transmembrane transporter activity"/>
    <property type="evidence" value="ECO:0007669"/>
    <property type="project" value="InterPro"/>
</dbReference>
<dbReference type="GO" id="GO:0005886">
    <property type="term" value="C:plasma membrane"/>
    <property type="evidence" value="ECO:0007669"/>
    <property type="project" value="UniProtKB-SubCell"/>
</dbReference>
<comment type="function">
    <text evidence="10">Part of the ABC transporter complex LsrABCD involved in autoinducer 2 (AI-2) import. Probably responsible for the translocation of the substrate across the membrane.</text>
</comment>
<evidence type="ECO:0000256" key="12">
    <source>
        <dbReference type="SAM" id="Phobius"/>
    </source>
</evidence>
<evidence type="ECO:0000256" key="7">
    <source>
        <dbReference type="ARBA" id="ARBA00022692"/>
    </source>
</evidence>
<keyword evidence="8 12" id="KW-1133">Transmembrane helix</keyword>
<feature type="transmembrane region" description="Helical" evidence="12">
    <location>
        <begin position="275"/>
        <end position="294"/>
    </location>
</feature>
<evidence type="ECO:0000256" key="3">
    <source>
        <dbReference type="ARBA" id="ARBA00011262"/>
    </source>
</evidence>
<dbReference type="Pfam" id="PF02653">
    <property type="entry name" value="BPD_transp_2"/>
    <property type="match status" value="1"/>
</dbReference>
<dbReference type="OrthoDB" id="6384190at2"/>
<feature type="transmembrane region" description="Helical" evidence="12">
    <location>
        <begin position="130"/>
        <end position="150"/>
    </location>
</feature>
<dbReference type="InterPro" id="IPR001851">
    <property type="entry name" value="ABC_transp_permease"/>
</dbReference>
<dbReference type="RefSeq" id="WP_051882975.1">
    <property type="nucleotide sequence ID" value="NZ_APNK01000003.1"/>
</dbReference>
<comment type="similarity">
    <text evidence="2">Belongs to the binding-protein-dependent transport system permease family. AraH/RbsC subfamily.</text>
</comment>
<dbReference type="PANTHER" id="PTHR32196:SF29">
    <property type="entry name" value="AUTOINDUCER 2 IMPORT SYSTEM PERMEASE PROTEIN LSRC"/>
    <property type="match status" value="1"/>
</dbReference>
<feature type="transmembrane region" description="Helical" evidence="12">
    <location>
        <begin position="100"/>
        <end position="123"/>
    </location>
</feature>
<dbReference type="STRING" id="1304275.C41B8_03771"/>
<evidence type="ECO:0000256" key="8">
    <source>
        <dbReference type="ARBA" id="ARBA00022989"/>
    </source>
</evidence>
<evidence type="ECO:0000256" key="2">
    <source>
        <dbReference type="ARBA" id="ARBA00007942"/>
    </source>
</evidence>
<evidence type="ECO:0000256" key="4">
    <source>
        <dbReference type="ARBA" id="ARBA00022448"/>
    </source>
</evidence>
<organism evidence="13 14">
    <name type="scientific">Salinisphaera hydrothermalis (strain C41B8)</name>
    <dbReference type="NCBI Taxonomy" id="1304275"/>
    <lineage>
        <taxon>Bacteria</taxon>
        <taxon>Pseudomonadati</taxon>
        <taxon>Pseudomonadota</taxon>
        <taxon>Gammaproteobacteria</taxon>
        <taxon>Salinisphaerales</taxon>
        <taxon>Salinisphaeraceae</taxon>
        <taxon>Salinisphaera</taxon>
    </lineage>
</organism>
<evidence type="ECO:0000256" key="5">
    <source>
        <dbReference type="ARBA" id="ARBA00022475"/>
    </source>
</evidence>
<evidence type="ECO:0000256" key="1">
    <source>
        <dbReference type="ARBA" id="ARBA00004429"/>
    </source>
</evidence>
<evidence type="ECO:0000256" key="10">
    <source>
        <dbReference type="ARBA" id="ARBA00025439"/>
    </source>
</evidence>
<dbReference type="PANTHER" id="PTHR32196">
    <property type="entry name" value="ABC TRANSPORTER PERMEASE PROTEIN YPHD-RELATED-RELATED"/>
    <property type="match status" value="1"/>
</dbReference>
<dbReference type="Proteomes" id="UP000028302">
    <property type="component" value="Unassembled WGS sequence"/>
</dbReference>
<name>A0A084IPR9_SALHC</name>
<reference evidence="13 14" key="1">
    <citation type="submission" date="2013-03" db="EMBL/GenBank/DDBJ databases">
        <title>Salinisphaera hydrothermalis C41B8 Genome Sequencing.</title>
        <authorList>
            <person name="Li C."/>
            <person name="Lai Q."/>
            <person name="Shao Z."/>
        </authorList>
    </citation>
    <scope>NUCLEOTIDE SEQUENCE [LARGE SCALE GENOMIC DNA]</scope>
    <source>
        <strain evidence="13 14">C41B8</strain>
    </source>
</reference>
<evidence type="ECO:0000313" key="14">
    <source>
        <dbReference type="Proteomes" id="UP000028302"/>
    </source>
</evidence>
<comment type="subcellular location">
    <subcellularLocation>
        <location evidence="1">Cell inner membrane</location>
        <topology evidence="1">Multi-pass membrane protein</topology>
    </subcellularLocation>
</comment>
<evidence type="ECO:0000256" key="6">
    <source>
        <dbReference type="ARBA" id="ARBA00022519"/>
    </source>
</evidence>
<feature type="transmembrane region" description="Helical" evidence="12">
    <location>
        <begin position="21"/>
        <end position="40"/>
    </location>
</feature>
<sequence length="324" mass="33232">MASTASTGSRWPSWINISARELLLIIGVIVITAGISIGSHGNFWNDSNLTNLMINTAITLVPAIGMTVIILTGGIDVSVGSMLGLVAVAGGTAFEHGVGLAAATPVFLVAGAILGFVNGALITYGRVPPVIATLGTLSVYRAAAFIFLGNHWITMIPPSVTQAMVLTQPLGIPIAVWIALVLIALCMVFLARLPRGRHIFAIGNNENAARLNGIPVERIKLAAYTLTGVLVGVAALMSLGHSPMVQTTTGTGFELTVIAAVVLGGTELTGGRGSLLGTLLGAILVGLVQNGVVLLHIQPFWSGVVLGVIILVSVGSATVRRAAD</sequence>